<feature type="chain" id="PRO_5045903159" evidence="1">
    <location>
        <begin position="19"/>
        <end position="120"/>
    </location>
</feature>
<sequence length="120" mass="13188">MKIIAFVVFSTLLGVCFGEDLCLCTREYKPVCASNGISYSNKCEFECAQRSDADLRILHDGVCKSRRYQPGQCICPDVYSPVCTNFGTFANSCQVGCFRMVNPDKAAVIVCKGECPCIES</sequence>
<dbReference type="GO" id="GO:0004867">
    <property type="term" value="F:serine-type endopeptidase inhibitor activity"/>
    <property type="evidence" value="ECO:0007669"/>
    <property type="project" value="UniProtKB-KW"/>
</dbReference>
<feature type="domain" description="Kazal-like" evidence="2">
    <location>
        <begin position="10"/>
        <end position="65"/>
    </location>
</feature>
<dbReference type="PROSITE" id="PS51465">
    <property type="entry name" value="KAZAL_2"/>
    <property type="match status" value="1"/>
</dbReference>
<reference evidence="4" key="1">
    <citation type="submission" date="2025-08" db="UniProtKB">
        <authorList>
            <consortium name="RefSeq"/>
        </authorList>
    </citation>
    <scope>IDENTIFICATION</scope>
    <source>
        <tissue evidence="4">Whole Larva</tissue>
    </source>
</reference>
<dbReference type="PANTHER" id="PTHR21131">
    <property type="entry name" value="SERINE-TYPE ENDOPEPTIDASE INHIBITOR"/>
    <property type="match status" value="1"/>
</dbReference>
<dbReference type="SUPFAM" id="SSF100895">
    <property type="entry name" value="Kazal-type serine protease inhibitors"/>
    <property type="match status" value="1"/>
</dbReference>
<name>A0ABM1MAX7_NICVS</name>
<evidence type="ECO:0000313" key="4">
    <source>
        <dbReference type="RefSeq" id="XP_017771727.1"/>
    </source>
</evidence>
<accession>A0ABM1MAX7</accession>
<dbReference type="Gene3D" id="3.30.60.30">
    <property type="match status" value="2"/>
</dbReference>
<keyword evidence="1" id="KW-0732">Signal</keyword>
<dbReference type="Pfam" id="PF07648">
    <property type="entry name" value="Kazal_2"/>
    <property type="match status" value="1"/>
</dbReference>
<keyword evidence="4" id="KW-0646">Protease inhibitor</keyword>
<protein>
    <submittedName>
        <fullName evidence="4">Serine protease inhibitor dipetalogastin-like</fullName>
    </submittedName>
</protein>
<keyword evidence="4" id="KW-0722">Serine protease inhibitor</keyword>
<dbReference type="InterPro" id="IPR053265">
    <property type="entry name" value="Serpin"/>
</dbReference>
<feature type="signal peptide" evidence="1">
    <location>
        <begin position="1"/>
        <end position="18"/>
    </location>
</feature>
<evidence type="ECO:0000313" key="3">
    <source>
        <dbReference type="Proteomes" id="UP000695000"/>
    </source>
</evidence>
<evidence type="ECO:0000256" key="1">
    <source>
        <dbReference type="SAM" id="SignalP"/>
    </source>
</evidence>
<evidence type="ECO:0000259" key="2">
    <source>
        <dbReference type="PROSITE" id="PS51465"/>
    </source>
</evidence>
<dbReference type="Proteomes" id="UP000695000">
    <property type="component" value="Unplaced"/>
</dbReference>
<dbReference type="InterPro" id="IPR036058">
    <property type="entry name" value="Kazal_dom_sf"/>
</dbReference>
<gene>
    <name evidence="4" type="primary">LOC108559096</name>
</gene>
<organism evidence="3 4">
    <name type="scientific">Nicrophorus vespilloides</name>
    <name type="common">Boreal carrion beetle</name>
    <dbReference type="NCBI Taxonomy" id="110193"/>
    <lineage>
        <taxon>Eukaryota</taxon>
        <taxon>Metazoa</taxon>
        <taxon>Ecdysozoa</taxon>
        <taxon>Arthropoda</taxon>
        <taxon>Hexapoda</taxon>
        <taxon>Insecta</taxon>
        <taxon>Pterygota</taxon>
        <taxon>Neoptera</taxon>
        <taxon>Endopterygota</taxon>
        <taxon>Coleoptera</taxon>
        <taxon>Polyphaga</taxon>
        <taxon>Staphyliniformia</taxon>
        <taxon>Silphidae</taxon>
        <taxon>Nicrophorinae</taxon>
        <taxon>Nicrophorus</taxon>
    </lineage>
</organism>
<dbReference type="RefSeq" id="XP_017771727.1">
    <property type="nucleotide sequence ID" value="XM_017916238.1"/>
</dbReference>
<dbReference type="PANTHER" id="PTHR21131:SF0">
    <property type="entry name" value="GEO10195P1-RELATED"/>
    <property type="match status" value="1"/>
</dbReference>
<dbReference type="GeneID" id="108559096"/>
<dbReference type="InterPro" id="IPR002350">
    <property type="entry name" value="Kazal_dom"/>
</dbReference>
<dbReference type="Pfam" id="PF00050">
    <property type="entry name" value="Kazal_1"/>
    <property type="match status" value="1"/>
</dbReference>
<dbReference type="SMART" id="SM00280">
    <property type="entry name" value="KAZAL"/>
    <property type="match status" value="2"/>
</dbReference>
<dbReference type="CDD" id="cd00104">
    <property type="entry name" value="KAZAL_FS"/>
    <property type="match status" value="1"/>
</dbReference>
<keyword evidence="3" id="KW-1185">Reference proteome</keyword>
<proteinExistence type="predicted"/>
<dbReference type="PROSITE" id="PS00282">
    <property type="entry name" value="KAZAL_1"/>
    <property type="match status" value="1"/>
</dbReference>